<evidence type="ECO:0000259" key="5">
    <source>
        <dbReference type="PROSITE" id="PS50885"/>
    </source>
</evidence>
<evidence type="ECO:0000256" key="2">
    <source>
        <dbReference type="ARBA" id="ARBA00029447"/>
    </source>
</evidence>
<dbReference type="SUPFAM" id="SSF58104">
    <property type="entry name" value="Methyl-accepting chemotaxis protein (MCP) signaling domain"/>
    <property type="match status" value="1"/>
</dbReference>
<feature type="domain" description="HAMP" evidence="5">
    <location>
        <begin position="214"/>
        <end position="267"/>
    </location>
</feature>
<proteinExistence type="inferred from homology"/>
<organism evidence="6 7">
    <name type="scientific">Methylobacterium marchantiae</name>
    <dbReference type="NCBI Taxonomy" id="600331"/>
    <lineage>
        <taxon>Bacteria</taxon>
        <taxon>Pseudomonadati</taxon>
        <taxon>Pseudomonadota</taxon>
        <taxon>Alphaproteobacteria</taxon>
        <taxon>Hyphomicrobiales</taxon>
        <taxon>Methylobacteriaceae</taxon>
        <taxon>Methylobacterium</taxon>
    </lineage>
</organism>
<dbReference type="EMBL" id="JBHTND010000039">
    <property type="protein sequence ID" value="MFD1303815.1"/>
    <property type="molecule type" value="Genomic_DNA"/>
</dbReference>
<dbReference type="InterPro" id="IPR004089">
    <property type="entry name" value="MCPsignal_dom"/>
</dbReference>
<dbReference type="SUPFAM" id="SSF158472">
    <property type="entry name" value="HAMP domain-like"/>
    <property type="match status" value="1"/>
</dbReference>
<dbReference type="PRINTS" id="PR00260">
    <property type="entry name" value="CHEMTRNSDUCR"/>
</dbReference>
<dbReference type="InterPro" id="IPR003660">
    <property type="entry name" value="HAMP_dom"/>
</dbReference>
<gene>
    <name evidence="6" type="ORF">ACFQ4G_19805</name>
</gene>
<keyword evidence="7" id="KW-1185">Reference proteome</keyword>
<dbReference type="PANTHER" id="PTHR32089">
    <property type="entry name" value="METHYL-ACCEPTING CHEMOTAXIS PROTEIN MCPB"/>
    <property type="match status" value="1"/>
</dbReference>
<dbReference type="Gene3D" id="1.10.287.950">
    <property type="entry name" value="Methyl-accepting chemotaxis protein"/>
    <property type="match status" value="1"/>
</dbReference>
<protein>
    <submittedName>
        <fullName evidence="6">Methyl-accepting chemotaxis protein</fullName>
    </submittedName>
</protein>
<dbReference type="InterPro" id="IPR004090">
    <property type="entry name" value="Chemotax_Me-accpt_rcpt"/>
</dbReference>
<evidence type="ECO:0000313" key="6">
    <source>
        <dbReference type="EMBL" id="MFD1303815.1"/>
    </source>
</evidence>
<evidence type="ECO:0000259" key="4">
    <source>
        <dbReference type="PROSITE" id="PS50111"/>
    </source>
</evidence>
<dbReference type="Proteomes" id="UP001597176">
    <property type="component" value="Unassembled WGS sequence"/>
</dbReference>
<name>A0ABW3X3U8_9HYPH</name>
<dbReference type="PROSITE" id="PS50111">
    <property type="entry name" value="CHEMOTAXIS_TRANSDUC_2"/>
    <property type="match status" value="1"/>
</dbReference>
<dbReference type="CDD" id="cd06225">
    <property type="entry name" value="HAMP"/>
    <property type="match status" value="1"/>
</dbReference>
<dbReference type="Gene3D" id="6.10.340.10">
    <property type="match status" value="1"/>
</dbReference>
<evidence type="ECO:0000256" key="1">
    <source>
        <dbReference type="ARBA" id="ARBA00023224"/>
    </source>
</evidence>
<dbReference type="Pfam" id="PF00015">
    <property type="entry name" value="MCPsignal"/>
    <property type="match status" value="1"/>
</dbReference>
<dbReference type="RefSeq" id="WP_238207628.1">
    <property type="nucleotide sequence ID" value="NZ_JBHTND010000039.1"/>
</dbReference>
<evidence type="ECO:0000313" key="7">
    <source>
        <dbReference type="Proteomes" id="UP001597176"/>
    </source>
</evidence>
<dbReference type="SMART" id="SM00283">
    <property type="entry name" value="MA"/>
    <property type="match status" value="1"/>
</dbReference>
<dbReference type="SMART" id="SM00304">
    <property type="entry name" value="HAMP"/>
    <property type="match status" value="1"/>
</dbReference>
<evidence type="ECO:0000256" key="3">
    <source>
        <dbReference type="PROSITE-ProRule" id="PRU00284"/>
    </source>
</evidence>
<dbReference type="PROSITE" id="PS50885">
    <property type="entry name" value="HAMP"/>
    <property type="match status" value="1"/>
</dbReference>
<sequence length="565" mass="58466">MRILNNTKILLKVALPLLILALVTAGLVAYARTAMIHLAEQTRQIVDIQVVRLDGILNVRLNVNEAAAQARNILIETREKEMSAYKARYDAAAKGALTYADKLIAMSDTPDRKAANQTLREVLVELFAITDRANVFGLKNDAESAAKILLNEGAVARAKVRDTIQPRIERLMAELIQARDGADRSVADASTMLIASTVAALLLTLTLAAFIVLAGITRPIASLVGVLQRMAGGEIDATIREAVRGDEVGAVGRAVEGIKAMVAQKAAEQAEMKRIADAAAAAERRRTMMELADGFERAVGGIVGMVSASATELQATAQQMTSTATETASQSVTVAAAAEEAAANVNTVAAAAEELGSSVQEIGRQVAGSADLAQRAVLEADRTAGLVQELSSTVAKIGDVVVLISNIAGQTNLLALNATIEAARAGETGRGFAVVAAEVKELATQTARATDEIGQQIGRIQGATGDAVTAIGSITARIREINSVAATIAAAVEEQGAATQEIVRNVAQASAGTSEVTGNIAGVAQASEETGAAAGQVLIAASELSRQSEHLGGEVGRFLATVRAA</sequence>
<keyword evidence="1 3" id="KW-0807">Transducer</keyword>
<reference evidence="7" key="1">
    <citation type="journal article" date="2019" name="Int. J. Syst. Evol. Microbiol.">
        <title>The Global Catalogue of Microorganisms (GCM) 10K type strain sequencing project: providing services to taxonomists for standard genome sequencing and annotation.</title>
        <authorList>
            <consortium name="The Broad Institute Genomics Platform"/>
            <consortium name="The Broad Institute Genome Sequencing Center for Infectious Disease"/>
            <person name="Wu L."/>
            <person name="Ma J."/>
        </authorList>
    </citation>
    <scope>NUCLEOTIDE SEQUENCE [LARGE SCALE GENOMIC DNA]</scope>
    <source>
        <strain evidence="7">CCUG 56108</strain>
    </source>
</reference>
<comment type="similarity">
    <text evidence="2">Belongs to the methyl-accepting chemotaxis (MCP) protein family.</text>
</comment>
<dbReference type="PANTHER" id="PTHR32089:SF112">
    <property type="entry name" value="LYSOZYME-LIKE PROTEIN-RELATED"/>
    <property type="match status" value="1"/>
</dbReference>
<accession>A0ABW3X3U8</accession>
<dbReference type="Pfam" id="PF00672">
    <property type="entry name" value="HAMP"/>
    <property type="match status" value="1"/>
</dbReference>
<feature type="domain" description="Methyl-accepting transducer" evidence="4">
    <location>
        <begin position="309"/>
        <end position="545"/>
    </location>
</feature>
<comment type="caution">
    <text evidence="6">The sequence shown here is derived from an EMBL/GenBank/DDBJ whole genome shotgun (WGS) entry which is preliminary data.</text>
</comment>